<dbReference type="STRING" id="1833852.B0537_04635"/>
<evidence type="ECO:0000313" key="2">
    <source>
        <dbReference type="Proteomes" id="UP000189464"/>
    </source>
</evidence>
<dbReference type="Proteomes" id="UP000189464">
    <property type="component" value="Chromosome"/>
</dbReference>
<organism evidence="1 2">
    <name type="scientific">Desulforamulus ferrireducens</name>
    <dbReference type="NCBI Taxonomy" id="1833852"/>
    <lineage>
        <taxon>Bacteria</taxon>
        <taxon>Bacillati</taxon>
        <taxon>Bacillota</taxon>
        <taxon>Clostridia</taxon>
        <taxon>Eubacteriales</taxon>
        <taxon>Peptococcaceae</taxon>
        <taxon>Desulforamulus</taxon>
    </lineage>
</organism>
<protein>
    <submittedName>
        <fullName evidence="1">Reverse transcriptase</fullName>
    </submittedName>
</protein>
<evidence type="ECO:0000313" key="1">
    <source>
        <dbReference type="EMBL" id="AQS58437.1"/>
    </source>
</evidence>
<reference evidence="1 2" key="1">
    <citation type="journal article" date="2016" name="Int. J. Syst. Evol. Microbiol.">
        <title>Desulfotomaculum ferrireducens sp. nov., a moderately thermophilic sulfate-reducing and dissimilatory Fe(III)-reducing bacterium isolated from compost.</title>
        <authorList>
            <person name="Yang G."/>
            <person name="Guo J."/>
            <person name="Zhuang L."/>
            <person name="Yuan Y."/>
            <person name="Zhou S."/>
        </authorList>
    </citation>
    <scope>NUCLEOTIDE SEQUENCE [LARGE SCALE GENOMIC DNA]</scope>
    <source>
        <strain evidence="1 2">GSS09</strain>
    </source>
</reference>
<dbReference type="EMBL" id="CP019698">
    <property type="protein sequence ID" value="AQS58437.1"/>
    <property type="molecule type" value="Genomic_DNA"/>
</dbReference>
<gene>
    <name evidence="1" type="ORF">B0537_04635</name>
</gene>
<keyword evidence="1" id="KW-0695">RNA-directed DNA polymerase</keyword>
<sequence>MRRRLRMCYLKQWKKPKTKKRKLVALGIPPEWASLISCSRKGYWRLSKTPQLNKALGLAFWQEQGLRSLVGYNELRSIT</sequence>
<name>A0A1S6IUH4_9FIRM</name>
<keyword evidence="1" id="KW-0548">Nucleotidyltransferase</keyword>
<dbReference type="AlphaFoldDB" id="A0A1S6IUH4"/>
<dbReference type="GO" id="GO:0003964">
    <property type="term" value="F:RNA-directed DNA polymerase activity"/>
    <property type="evidence" value="ECO:0007669"/>
    <property type="project" value="UniProtKB-KW"/>
</dbReference>
<proteinExistence type="predicted"/>
<keyword evidence="2" id="KW-1185">Reference proteome</keyword>
<dbReference type="KEGG" id="dfg:B0537_04635"/>
<accession>A0A1S6IUH4</accession>
<keyword evidence="1" id="KW-0808">Transferase</keyword>